<feature type="non-terminal residue" evidence="5">
    <location>
        <position position="1"/>
    </location>
</feature>
<evidence type="ECO:0000256" key="1">
    <source>
        <dbReference type="ARBA" id="ARBA00022884"/>
    </source>
</evidence>
<dbReference type="SUPFAM" id="SSF54928">
    <property type="entry name" value="RNA-binding domain, RBD"/>
    <property type="match status" value="1"/>
</dbReference>
<evidence type="ECO:0000259" key="4">
    <source>
        <dbReference type="PROSITE" id="PS50102"/>
    </source>
</evidence>
<protein>
    <recommendedName>
        <fullName evidence="4">RRM domain-containing protein</fullName>
    </recommendedName>
</protein>
<dbReference type="GO" id="GO:0003723">
    <property type="term" value="F:RNA binding"/>
    <property type="evidence" value="ECO:0007669"/>
    <property type="project" value="UniProtKB-UniRule"/>
</dbReference>
<proteinExistence type="predicted"/>
<sequence length="142" mass="15275">MADADADADANSPANNASIFICNLDVNVTEYAILKLFQPFGEIKEWRFPFHFQGPRQGQARGFCFLEYTTPAAAARATLAVNGRVFKGRPLVIKSCSFLPKHTSRDDASARPAGSSGRDRHGTAPYATPASGTVKRTPLTGS</sequence>
<gene>
    <name evidence="5" type="ORF">IWQ60_000105</name>
</gene>
<dbReference type="Gene3D" id="3.30.70.330">
    <property type="match status" value="1"/>
</dbReference>
<dbReference type="EMBL" id="JANBPT010000003">
    <property type="protein sequence ID" value="KAJ1930597.1"/>
    <property type="molecule type" value="Genomic_DNA"/>
</dbReference>
<dbReference type="OrthoDB" id="6730379at2759"/>
<evidence type="ECO:0000313" key="5">
    <source>
        <dbReference type="EMBL" id="KAJ1930597.1"/>
    </source>
</evidence>
<name>A0A9W8AH36_9FUNG</name>
<evidence type="ECO:0000256" key="3">
    <source>
        <dbReference type="SAM" id="MobiDB-lite"/>
    </source>
</evidence>
<feature type="region of interest" description="Disordered" evidence="3">
    <location>
        <begin position="101"/>
        <end position="142"/>
    </location>
</feature>
<dbReference type="AlphaFoldDB" id="A0A9W8AH36"/>
<comment type="caution">
    <text evidence="5">The sequence shown here is derived from an EMBL/GenBank/DDBJ whole genome shotgun (WGS) entry which is preliminary data.</text>
</comment>
<keyword evidence="1 2" id="KW-0694">RNA-binding</keyword>
<keyword evidence="6" id="KW-1185">Reference proteome</keyword>
<dbReference type="PROSITE" id="PS50102">
    <property type="entry name" value="RRM"/>
    <property type="match status" value="1"/>
</dbReference>
<dbReference type="InterPro" id="IPR000504">
    <property type="entry name" value="RRM_dom"/>
</dbReference>
<dbReference type="PANTHER" id="PTHR21245">
    <property type="entry name" value="HETEROGENEOUS NUCLEAR RIBONUCLEOPROTEIN"/>
    <property type="match status" value="1"/>
</dbReference>
<evidence type="ECO:0000256" key="2">
    <source>
        <dbReference type="PROSITE-ProRule" id="PRU00176"/>
    </source>
</evidence>
<dbReference type="Proteomes" id="UP001150569">
    <property type="component" value="Unassembled WGS sequence"/>
</dbReference>
<dbReference type="InterPro" id="IPR012677">
    <property type="entry name" value="Nucleotide-bd_a/b_plait_sf"/>
</dbReference>
<dbReference type="SMART" id="SM00360">
    <property type="entry name" value="RRM"/>
    <property type="match status" value="1"/>
</dbReference>
<reference evidence="5" key="1">
    <citation type="submission" date="2022-07" db="EMBL/GenBank/DDBJ databases">
        <title>Phylogenomic reconstructions and comparative analyses of Kickxellomycotina fungi.</title>
        <authorList>
            <person name="Reynolds N.K."/>
            <person name="Stajich J.E."/>
            <person name="Barry K."/>
            <person name="Grigoriev I.V."/>
            <person name="Crous P."/>
            <person name="Smith M.E."/>
        </authorList>
    </citation>
    <scope>NUCLEOTIDE SEQUENCE</scope>
    <source>
        <strain evidence="5">RSA 861</strain>
    </source>
</reference>
<evidence type="ECO:0000313" key="6">
    <source>
        <dbReference type="Proteomes" id="UP001150569"/>
    </source>
</evidence>
<dbReference type="InterPro" id="IPR035979">
    <property type="entry name" value="RBD_domain_sf"/>
</dbReference>
<dbReference type="Pfam" id="PF00076">
    <property type="entry name" value="RRM_1"/>
    <property type="match status" value="1"/>
</dbReference>
<feature type="domain" description="RRM" evidence="4">
    <location>
        <begin position="17"/>
        <end position="98"/>
    </location>
</feature>
<organism evidence="5 6">
    <name type="scientific">Tieghemiomyces parasiticus</name>
    <dbReference type="NCBI Taxonomy" id="78921"/>
    <lineage>
        <taxon>Eukaryota</taxon>
        <taxon>Fungi</taxon>
        <taxon>Fungi incertae sedis</taxon>
        <taxon>Zoopagomycota</taxon>
        <taxon>Kickxellomycotina</taxon>
        <taxon>Dimargaritomycetes</taxon>
        <taxon>Dimargaritales</taxon>
        <taxon>Dimargaritaceae</taxon>
        <taxon>Tieghemiomyces</taxon>
    </lineage>
</organism>
<accession>A0A9W8AH36</accession>